<sequence length="488" mass="53799">MADQEDKQKRRFSIRRKLRPRLDKEDVTVVDTDVARRAVLATAIGNAMEWFDFGIYSYLAVTIGKVFFPELTGGVQLIYTFATFAVAFLVRPLGGLFFGMLGDRIGRKKVLAITLILMALATLSIGLIPSYASIGATATILLLIARLVQGFSTGGEYAGAMTFIAESTPDKKRGVMASGLEVGTLAGYIAGAGLVTLLTFMLGEKAMVEWGWRIPFIIAAPLGFIGYYLRNHLEETPAFEALEEAREEESDYVSMKEIVVSYWKTLLIGMIVVFFYNVVNYMVLSYMPSHLSAVLGYGETKGLLLIVIVMVIMIPIVILMGYFGDRVGAKRIVQAGLIGLIFLSAPAFWLIGSGDIWRVFLGLMLLAVFSSTFQGTMPSLLPSLFYTEVRYGALAITYNVSASLFGGTTPLLVSWLINATDNRNMPAYYMIFAAVVGMIVVTYFVKDTSGKSLRGSPPAVEEKQEIKEVLEEPEEALWWREEKDKGNS</sequence>
<evidence type="ECO:0000256" key="1">
    <source>
        <dbReference type="ARBA" id="ARBA00004651"/>
    </source>
</evidence>
<dbReference type="FunFam" id="1.20.1250.20:FF:000001">
    <property type="entry name" value="Dicarboxylate MFS transporter"/>
    <property type="match status" value="1"/>
</dbReference>
<feature type="transmembrane region" description="Helical" evidence="11">
    <location>
        <begin position="332"/>
        <end position="351"/>
    </location>
</feature>
<dbReference type="GO" id="GO:0015293">
    <property type="term" value="F:symporter activity"/>
    <property type="evidence" value="ECO:0007669"/>
    <property type="project" value="UniProtKB-KW"/>
</dbReference>
<keyword evidence="8 11" id="KW-0472">Membrane</keyword>
<evidence type="ECO:0000256" key="2">
    <source>
        <dbReference type="ARBA" id="ARBA00008240"/>
    </source>
</evidence>
<dbReference type="InterPro" id="IPR020846">
    <property type="entry name" value="MFS_dom"/>
</dbReference>
<keyword evidence="4" id="KW-1003">Cell membrane</keyword>
<dbReference type="PROSITE" id="PS50850">
    <property type="entry name" value="MFS"/>
    <property type="match status" value="1"/>
</dbReference>
<feature type="transmembrane region" description="Helical" evidence="11">
    <location>
        <begin position="303"/>
        <end position="323"/>
    </location>
</feature>
<comment type="subcellular location">
    <subcellularLocation>
        <location evidence="1">Cell membrane</location>
        <topology evidence="1">Multi-pass membrane protein</topology>
    </subcellularLocation>
</comment>
<dbReference type="InterPro" id="IPR005829">
    <property type="entry name" value="Sugar_transporter_CS"/>
</dbReference>
<evidence type="ECO:0000256" key="4">
    <source>
        <dbReference type="ARBA" id="ARBA00022475"/>
    </source>
</evidence>
<dbReference type="InterPro" id="IPR051084">
    <property type="entry name" value="H+-coupled_symporters"/>
</dbReference>
<organism evidence="13 14">
    <name type="scientific">Melghirimyces thermohalophilus</name>
    <dbReference type="NCBI Taxonomy" id="1236220"/>
    <lineage>
        <taxon>Bacteria</taxon>
        <taxon>Bacillati</taxon>
        <taxon>Bacillota</taxon>
        <taxon>Bacilli</taxon>
        <taxon>Bacillales</taxon>
        <taxon>Thermoactinomycetaceae</taxon>
        <taxon>Melghirimyces</taxon>
    </lineage>
</organism>
<evidence type="ECO:0000256" key="7">
    <source>
        <dbReference type="ARBA" id="ARBA00022989"/>
    </source>
</evidence>
<feature type="transmembrane region" description="Helical" evidence="11">
    <location>
        <begin position="210"/>
        <end position="229"/>
    </location>
</feature>
<evidence type="ECO:0000256" key="8">
    <source>
        <dbReference type="ARBA" id="ARBA00023136"/>
    </source>
</evidence>
<feature type="transmembrane region" description="Helical" evidence="11">
    <location>
        <begin position="134"/>
        <end position="154"/>
    </location>
</feature>
<accession>A0A1G6I6Z1</accession>
<proteinExistence type="inferred from homology"/>
<evidence type="ECO:0000256" key="3">
    <source>
        <dbReference type="ARBA" id="ARBA00022448"/>
    </source>
</evidence>
<dbReference type="PANTHER" id="PTHR43528">
    <property type="entry name" value="ALPHA-KETOGLUTARATE PERMEASE"/>
    <property type="match status" value="1"/>
</dbReference>
<keyword evidence="6" id="KW-0769">Symport</keyword>
<dbReference type="RefSeq" id="WP_245661983.1">
    <property type="nucleotide sequence ID" value="NZ_FMZA01000002.1"/>
</dbReference>
<reference evidence="13 14" key="1">
    <citation type="submission" date="2016-10" db="EMBL/GenBank/DDBJ databases">
        <authorList>
            <person name="de Groot N.N."/>
        </authorList>
    </citation>
    <scope>NUCLEOTIDE SEQUENCE [LARGE SCALE GENOMIC DNA]</scope>
    <source>
        <strain evidence="13 14">DSM 45514</strain>
    </source>
</reference>
<feature type="transmembrane region" description="Helical" evidence="11">
    <location>
        <begin position="427"/>
        <end position="445"/>
    </location>
</feature>
<feature type="transmembrane region" description="Helical" evidence="11">
    <location>
        <begin position="110"/>
        <end position="128"/>
    </location>
</feature>
<feature type="transmembrane region" description="Helical" evidence="11">
    <location>
        <begin position="357"/>
        <end position="381"/>
    </location>
</feature>
<dbReference type="SUPFAM" id="SSF103473">
    <property type="entry name" value="MFS general substrate transporter"/>
    <property type="match status" value="1"/>
</dbReference>
<dbReference type="InterPro" id="IPR005828">
    <property type="entry name" value="MFS_sugar_transport-like"/>
</dbReference>
<evidence type="ECO:0000313" key="14">
    <source>
        <dbReference type="Proteomes" id="UP000199387"/>
    </source>
</evidence>
<evidence type="ECO:0000259" key="12">
    <source>
        <dbReference type="PROSITE" id="PS50850"/>
    </source>
</evidence>
<dbReference type="Proteomes" id="UP000199387">
    <property type="component" value="Unassembled WGS sequence"/>
</dbReference>
<keyword evidence="7 11" id="KW-1133">Transmembrane helix</keyword>
<evidence type="ECO:0000256" key="10">
    <source>
        <dbReference type="ARBA" id="ARBA00039918"/>
    </source>
</evidence>
<dbReference type="AlphaFoldDB" id="A0A1G6I6Z1"/>
<evidence type="ECO:0000313" key="13">
    <source>
        <dbReference type="EMBL" id="SDC01526.1"/>
    </source>
</evidence>
<evidence type="ECO:0000256" key="5">
    <source>
        <dbReference type="ARBA" id="ARBA00022692"/>
    </source>
</evidence>
<comment type="function">
    <text evidence="9">May be a proton symporter involved in the uptake of osmolytes such as proline and glycine betaine.</text>
</comment>
<protein>
    <recommendedName>
        <fullName evidence="10">Putative proline/betaine transporter</fullName>
    </recommendedName>
</protein>
<dbReference type="PANTHER" id="PTHR43528:SF1">
    <property type="entry name" value="ALPHA-KETOGLUTARATE PERMEASE"/>
    <property type="match status" value="1"/>
</dbReference>
<keyword evidence="3" id="KW-0813">Transport</keyword>
<name>A0A1G6I6Z1_9BACL</name>
<keyword evidence="5 11" id="KW-0812">Transmembrane</keyword>
<dbReference type="Gene3D" id="1.20.1250.20">
    <property type="entry name" value="MFS general substrate transporter like domains"/>
    <property type="match status" value="1"/>
</dbReference>
<feature type="domain" description="Major facilitator superfamily (MFS) profile" evidence="12">
    <location>
        <begin position="38"/>
        <end position="449"/>
    </location>
</feature>
<feature type="transmembrane region" description="Helical" evidence="11">
    <location>
        <begin position="393"/>
        <end position="415"/>
    </location>
</feature>
<evidence type="ECO:0000256" key="9">
    <source>
        <dbReference type="ARBA" id="ARBA00037295"/>
    </source>
</evidence>
<evidence type="ECO:0000256" key="11">
    <source>
        <dbReference type="SAM" id="Phobius"/>
    </source>
</evidence>
<dbReference type="STRING" id="1236220.SAMN04488112_10256"/>
<feature type="transmembrane region" description="Helical" evidence="11">
    <location>
        <begin position="175"/>
        <end position="198"/>
    </location>
</feature>
<evidence type="ECO:0000256" key="6">
    <source>
        <dbReference type="ARBA" id="ARBA00022847"/>
    </source>
</evidence>
<dbReference type="GO" id="GO:0005886">
    <property type="term" value="C:plasma membrane"/>
    <property type="evidence" value="ECO:0007669"/>
    <property type="project" value="UniProtKB-SubCell"/>
</dbReference>
<comment type="similarity">
    <text evidence="2">Belongs to the major facilitator superfamily. Metabolite:H+ Symporter (MHS) family (TC 2.A.1.6) family.</text>
</comment>
<dbReference type="InterPro" id="IPR036259">
    <property type="entry name" value="MFS_trans_sf"/>
</dbReference>
<feature type="transmembrane region" description="Helical" evidence="11">
    <location>
        <begin position="265"/>
        <end position="283"/>
    </location>
</feature>
<keyword evidence="14" id="KW-1185">Reference proteome</keyword>
<dbReference type="PROSITE" id="PS00217">
    <property type="entry name" value="SUGAR_TRANSPORT_2"/>
    <property type="match status" value="1"/>
</dbReference>
<gene>
    <name evidence="13" type="ORF">SAMN04488112_10256</name>
</gene>
<dbReference type="CDD" id="cd17366">
    <property type="entry name" value="MFS_ProP"/>
    <property type="match status" value="1"/>
</dbReference>
<dbReference type="EMBL" id="FMZA01000002">
    <property type="protein sequence ID" value="SDC01526.1"/>
    <property type="molecule type" value="Genomic_DNA"/>
</dbReference>
<dbReference type="Pfam" id="PF00083">
    <property type="entry name" value="Sugar_tr"/>
    <property type="match status" value="1"/>
</dbReference>
<feature type="transmembrane region" description="Helical" evidence="11">
    <location>
        <begin position="77"/>
        <end position="98"/>
    </location>
</feature>